<dbReference type="GO" id="GO:0005886">
    <property type="term" value="C:plasma membrane"/>
    <property type="evidence" value="ECO:0007669"/>
    <property type="project" value="UniProtKB-SubCell"/>
</dbReference>
<dbReference type="PANTHER" id="PTHR30086:SF20">
    <property type="entry name" value="ARGININE EXPORTER PROTEIN ARGO-RELATED"/>
    <property type="match status" value="1"/>
</dbReference>
<comment type="subcellular location">
    <subcellularLocation>
        <location evidence="1">Cell membrane</location>
        <topology evidence="1">Multi-pass membrane protein</topology>
    </subcellularLocation>
</comment>
<gene>
    <name evidence="7" type="ORF">HW532_08765</name>
</gene>
<dbReference type="GO" id="GO:0033228">
    <property type="term" value="P:cysteine export across plasma membrane"/>
    <property type="evidence" value="ECO:0007669"/>
    <property type="project" value="TreeGrafter"/>
</dbReference>
<dbReference type="KEGG" id="kmn:HW532_08765"/>
<dbReference type="RefSeq" id="WP_213164013.1">
    <property type="nucleotide sequence ID" value="NZ_CP058214.1"/>
</dbReference>
<feature type="transmembrane region" description="Helical" evidence="6">
    <location>
        <begin position="6"/>
        <end position="28"/>
    </location>
</feature>
<dbReference type="AlphaFoldDB" id="A0A7S8HBU7"/>
<keyword evidence="2" id="KW-1003">Cell membrane</keyword>
<feature type="transmembrane region" description="Helical" evidence="6">
    <location>
        <begin position="142"/>
        <end position="168"/>
    </location>
</feature>
<feature type="transmembrane region" description="Helical" evidence="6">
    <location>
        <begin position="40"/>
        <end position="67"/>
    </location>
</feature>
<organism evidence="7 8">
    <name type="scientific">Kaustia mangrovi</name>
    <dbReference type="NCBI Taxonomy" id="2593653"/>
    <lineage>
        <taxon>Bacteria</taxon>
        <taxon>Pseudomonadati</taxon>
        <taxon>Pseudomonadota</taxon>
        <taxon>Alphaproteobacteria</taxon>
        <taxon>Hyphomicrobiales</taxon>
        <taxon>Parvibaculaceae</taxon>
        <taxon>Kaustia</taxon>
    </lineage>
</organism>
<evidence type="ECO:0000256" key="3">
    <source>
        <dbReference type="ARBA" id="ARBA00022692"/>
    </source>
</evidence>
<evidence type="ECO:0000256" key="5">
    <source>
        <dbReference type="ARBA" id="ARBA00023136"/>
    </source>
</evidence>
<keyword evidence="5 6" id="KW-0472">Membrane</keyword>
<dbReference type="PANTHER" id="PTHR30086">
    <property type="entry name" value="ARGININE EXPORTER PROTEIN ARGO"/>
    <property type="match status" value="1"/>
</dbReference>
<dbReference type="GO" id="GO:0015171">
    <property type="term" value="F:amino acid transmembrane transporter activity"/>
    <property type="evidence" value="ECO:0007669"/>
    <property type="project" value="TreeGrafter"/>
</dbReference>
<proteinExistence type="predicted"/>
<evidence type="ECO:0000256" key="1">
    <source>
        <dbReference type="ARBA" id="ARBA00004651"/>
    </source>
</evidence>
<evidence type="ECO:0000256" key="2">
    <source>
        <dbReference type="ARBA" id="ARBA00022475"/>
    </source>
</evidence>
<feature type="transmembrane region" description="Helical" evidence="6">
    <location>
        <begin position="73"/>
        <end position="91"/>
    </location>
</feature>
<dbReference type="InterPro" id="IPR001123">
    <property type="entry name" value="LeuE-type"/>
</dbReference>
<protein>
    <submittedName>
        <fullName evidence="7">LysE family translocator</fullName>
    </submittedName>
</protein>
<reference evidence="7 8" key="1">
    <citation type="submission" date="2020-06" db="EMBL/GenBank/DDBJ databases">
        <title>Genome sequence of 2 isolates from Red Sea Mangroves.</title>
        <authorList>
            <person name="Sefrji F."/>
            <person name="Michoud G."/>
            <person name="Merlino G."/>
            <person name="Daffonchio D."/>
        </authorList>
    </citation>
    <scope>NUCLEOTIDE SEQUENCE [LARGE SCALE GENOMIC DNA]</scope>
    <source>
        <strain evidence="7 8">R1DC25</strain>
    </source>
</reference>
<name>A0A7S8HBU7_9HYPH</name>
<dbReference type="EMBL" id="CP058214">
    <property type="protein sequence ID" value="QPC42779.1"/>
    <property type="molecule type" value="Genomic_DNA"/>
</dbReference>
<evidence type="ECO:0000313" key="8">
    <source>
        <dbReference type="Proteomes" id="UP000593594"/>
    </source>
</evidence>
<evidence type="ECO:0000256" key="4">
    <source>
        <dbReference type="ARBA" id="ARBA00022989"/>
    </source>
</evidence>
<keyword evidence="8" id="KW-1185">Reference proteome</keyword>
<keyword evidence="4 6" id="KW-1133">Transmembrane helix</keyword>
<feature type="transmembrane region" description="Helical" evidence="6">
    <location>
        <begin position="103"/>
        <end position="122"/>
    </location>
</feature>
<dbReference type="Pfam" id="PF01810">
    <property type="entry name" value="LysE"/>
    <property type="match status" value="1"/>
</dbReference>
<sequence>MTPATLLPLALFAVVATITPGGATTLATASGARFGFRRSVPLIAGISVGLGALGAASALGLASLVLAVPTLALALRLGGSAYLLWLSVKIATSGPPDTDTRMAAPIGVLGGAMLLWLNPKAWATALGAAATFGDAASSPSELALLLASVFVCAAAISLTLWSTAGFFLAKLLHTRREWTIVNTLLGILLALSILQMWL</sequence>
<feature type="transmembrane region" description="Helical" evidence="6">
    <location>
        <begin position="180"/>
        <end position="197"/>
    </location>
</feature>
<evidence type="ECO:0000313" key="7">
    <source>
        <dbReference type="EMBL" id="QPC42779.1"/>
    </source>
</evidence>
<dbReference type="Proteomes" id="UP000593594">
    <property type="component" value="Chromosome"/>
</dbReference>
<evidence type="ECO:0000256" key="6">
    <source>
        <dbReference type="SAM" id="Phobius"/>
    </source>
</evidence>
<keyword evidence="3 6" id="KW-0812">Transmembrane</keyword>
<accession>A0A7S8HBU7</accession>